<dbReference type="Proteomes" id="UP000069272">
    <property type="component" value="Chromosome 3R"/>
</dbReference>
<dbReference type="InterPro" id="IPR050079">
    <property type="entry name" value="DEAD_box_RNA_helicase"/>
</dbReference>
<dbReference type="InterPro" id="IPR011545">
    <property type="entry name" value="DEAD/DEAH_box_helicase_dom"/>
</dbReference>
<keyword evidence="16" id="KW-1185">Reference proteome</keyword>
<dbReference type="InterPro" id="IPR014001">
    <property type="entry name" value="Helicase_ATP-bd"/>
</dbReference>
<comment type="subcellular location">
    <subcellularLocation>
        <location evidence="1">Nucleus</location>
        <location evidence="1">Nucleolus</location>
    </subcellularLocation>
</comment>
<dbReference type="GO" id="GO:0005524">
    <property type="term" value="F:ATP binding"/>
    <property type="evidence" value="ECO:0007669"/>
    <property type="project" value="UniProtKB-KW"/>
</dbReference>
<evidence type="ECO:0000256" key="6">
    <source>
        <dbReference type="ARBA" id="ARBA00022806"/>
    </source>
</evidence>
<dbReference type="InterPro" id="IPR027417">
    <property type="entry name" value="P-loop_NTPase"/>
</dbReference>
<evidence type="ECO:0000259" key="12">
    <source>
        <dbReference type="PROSITE" id="PS51192"/>
    </source>
</evidence>
<sequence>MKKDKKPKTGGLKNGKAKEPTTIAAAEAGTVNRNPDLIKTINDDDEVEDYSEESDVEVEYQPTKMRAQKKGDFDGAFQFVSSVKEYNHDTWDDLMRFVKRKNRGKVDDKIADVIRNRSKEEADVLGREEEEDGEEAGAARTFHSEVDLSDDELKHDYMKVKERKGRKARAAAAENGHAEPTVKVQEETEDGAKDYFEEAEGTNEHIQSFYQMDLSRPLMKAIGALGYIYPTPIQASTIPIALLGRDICGCAATGTGKTAAYMLPTLERLLYKPNAAQAVTRVLVLVPTRELGAQVYQVAKQLTQFTNVEVGIAIGGLDVKAQEAVLRTNPDIVIATPGRLIDHIKNTPSFSLDSIEILILDEADRMLDEYFAEQMKEIIRSCSATRQTMLFSATMTEEVKDLAAVSLKKPVKIFVNNNQTVAFNLRQEFIRVREGREADREPILAALVCRTFHDHCMVFVQTKRTAHRLRILLGLLGVKAGELHGDLTQAQRLESLKQFKDEQIDVLVATDVAARGLDISGVTTVINFVMPATLEHYIHRVGRTARAGRAGVSVSLAGELERRIVKDIVKNAVNPVKNRIIPAEIIDKYRAKVAALESEIDKVLAEERAEKMLRQAEQQLTSTERKLKGIAPPKTDGPPREWFQSQREKREEKDRLSGVDPEELAAKRKAKKRKRRGDDDDEDDFDPVRYHQEKMKKAKVAPNSKSAGGKKSAAKAGNENKSAKQQAKERALEELKKVSMVQAKLAKIRNRPTRVTATSEDADDPRPNGAAAGGKRNKKSKNTTRFERDLTDVGAKSVKKLRYDASKKQKMDKLDKRKASGLKISAEKFRNKQGMNRHNKGKSFGQKGPKAGGGGGGGGGHKGGKGGGKGGNKGGRRK</sequence>
<feature type="compositionally biased region" description="Basic and acidic residues" evidence="11">
    <location>
        <begin position="686"/>
        <end position="695"/>
    </location>
</feature>
<dbReference type="EnsemblMetazoa" id="AALB009893-RA">
    <property type="protein sequence ID" value="AALB009893-PA"/>
    <property type="gene ID" value="AALB009893"/>
</dbReference>
<dbReference type="GO" id="GO:0003676">
    <property type="term" value="F:nucleic acid binding"/>
    <property type="evidence" value="ECO:0007669"/>
    <property type="project" value="InterPro"/>
</dbReference>
<accession>A0A182FTL1</accession>
<evidence type="ECO:0000256" key="10">
    <source>
        <dbReference type="ARBA" id="ARBA00047984"/>
    </source>
</evidence>
<evidence type="ECO:0000256" key="2">
    <source>
        <dbReference type="ARBA" id="ARBA00012552"/>
    </source>
</evidence>
<dbReference type="GO" id="GO:0003724">
    <property type="term" value="F:RNA helicase activity"/>
    <property type="evidence" value="ECO:0007669"/>
    <property type="project" value="UniProtKB-EC"/>
</dbReference>
<feature type="compositionally biased region" description="Low complexity" evidence="11">
    <location>
        <begin position="701"/>
        <end position="724"/>
    </location>
</feature>
<dbReference type="Pfam" id="PF00270">
    <property type="entry name" value="DEAD"/>
    <property type="match status" value="1"/>
</dbReference>
<proteinExistence type="inferred from homology"/>
<feature type="compositionally biased region" description="Acidic residues" evidence="11">
    <location>
        <begin position="43"/>
        <end position="58"/>
    </location>
</feature>
<dbReference type="VEuPathDB" id="VectorBase:AALB20_034979"/>
<evidence type="ECO:0000256" key="8">
    <source>
        <dbReference type="ARBA" id="ARBA00023242"/>
    </source>
</evidence>
<feature type="domain" description="Helicase C-terminal" evidence="13">
    <location>
        <begin position="424"/>
        <end position="589"/>
    </location>
</feature>
<dbReference type="GO" id="GO:0006364">
    <property type="term" value="P:rRNA processing"/>
    <property type="evidence" value="ECO:0007669"/>
    <property type="project" value="UniProtKB-ARBA"/>
</dbReference>
<feature type="compositionally biased region" description="Basic and acidic residues" evidence="11">
    <location>
        <begin position="801"/>
        <end position="818"/>
    </location>
</feature>
<dbReference type="SUPFAM" id="SSF52540">
    <property type="entry name" value="P-loop containing nucleoside triphosphate hydrolases"/>
    <property type="match status" value="1"/>
</dbReference>
<evidence type="ECO:0000256" key="7">
    <source>
        <dbReference type="ARBA" id="ARBA00022840"/>
    </source>
</evidence>
<dbReference type="PROSITE" id="PS00039">
    <property type="entry name" value="DEAD_ATP_HELICASE"/>
    <property type="match status" value="1"/>
</dbReference>
<dbReference type="PANTHER" id="PTHR47959:SF1">
    <property type="entry name" value="ATP-DEPENDENT RNA HELICASE DBPA"/>
    <property type="match status" value="1"/>
</dbReference>
<evidence type="ECO:0000256" key="5">
    <source>
        <dbReference type="ARBA" id="ARBA00022801"/>
    </source>
</evidence>
<dbReference type="PROSITE" id="PS51192">
    <property type="entry name" value="HELICASE_ATP_BIND_1"/>
    <property type="match status" value="1"/>
</dbReference>
<dbReference type="KEGG" id="aali:118465984"/>
<feature type="region of interest" description="Disordered" evidence="11">
    <location>
        <begin position="120"/>
        <end position="139"/>
    </location>
</feature>
<evidence type="ECO:0000256" key="11">
    <source>
        <dbReference type="SAM" id="MobiDB-lite"/>
    </source>
</evidence>
<dbReference type="CDD" id="cd18787">
    <property type="entry name" value="SF2_C_DEAD"/>
    <property type="match status" value="1"/>
</dbReference>
<evidence type="ECO:0000256" key="4">
    <source>
        <dbReference type="ARBA" id="ARBA00022741"/>
    </source>
</evidence>
<dbReference type="Gene3D" id="3.40.50.300">
    <property type="entry name" value="P-loop containing nucleotide triphosphate hydrolases"/>
    <property type="match status" value="2"/>
</dbReference>
<evidence type="ECO:0000259" key="13">
    <source>
        <dbReference type="PROSITE" id="PS51194"/>
    </source>
</evidence>
<evidence type="ECO:0000313" key="15">
    <source>
        <dbReference type="EnsemblMetazoa" id="AALB009893-PA"/>
    </source>
</evidence>
<keyword evidence="8" id="KW-0539">Nucleus</keyword>
<dbReference type="GO" id="GO:0005730">
    <property type="term" value="C:nucleolus"/>
    <property type="evidence" value="ECO:0007669"/>
    <property type="project" value="UniProtKB-SubCell"/>
</dbReference>
<dbReference type="InterPro" id="IPR000629">
    <property type="entry name" value="RNA-helicase_DEAD-box_CS"/>
</dbReference>
<dbReference type="GO" id="GO:0005829">
    <property type="term" value="C:cytosol"/>
    <property type="evidence" value="ECO:0007669"/>
    <property type="project" value="TreeGrafter"/>
</dbReference>
<keyword evidence="4" id="KW-0547">Nucleotide-binding</keyword>
<protein>
    <recommendedName>
        <fullName evidence="2">RNA helicase</fullName>
        <ecNumber evidence="2">3.6.4.13</ecNumber>
    </recommendedName>
</protein>
<keyword evidence="5" id="KW-0378">Hydrolase</keyword>
<name>A0A182FTL1_ANOAL</name>
<dbReference type="EC" id="3.6.4.13" evidence="2"/>
<dbReference type="CTD" id="6247"/>
<feature type="compositionally biased region" description="Basic and acidic residues" evidence="11">
    <location>
        <begin position="646"/>
        <end position="657"/>
    </location>
</feature>
<comment type="catalytic activity">
    <reaction evidence="10">
        <text>ATP + H2O = ADP + phosphate + H(+)</text>
        <dbReference type="Rhea" id="RHEA:13065"/>
        <dbReference type="ChEBI" id="CHEBI:15377"/>
        <dbReference type="ChEBI" id="CHEBI:15378"/>
        <dbReference type="ChEBI" id="CHEBI:30616"/>
        <dbReference type="ChEBI" id="CHEBI:43474"/>
        <dbReference type="ChEBI" id="CHEBI:456216"/>
        <dbReference type="EC" id="3.6.4.13"/>
    </reaction>
</comment>
<dbReference type="OrthoDB" id="10259843at2759"/>
<dbReference type="InterPro" id="IPR001650">
    <property type="entry name" value="Helicase_C-like"/>
</dbReference>
<dbReference type="GeneID" id="118465984"/>
<feature type="domain" description="DEAD-box RNA helicase Q" evidence="14">
    <location>
        <begin position="207"/>
        <end position="235"/>
    </location>
</feature>
<evidence type="ECO:0000259" key="14">
    <source>
        <dbReference type="PROSITE" id="PS51195"/>
    </source>
</evidence>
<dbReference type="SMART" id="SM00487">
    <property type="entry name" value="DEXDc"/>
    <property type="match status" value="1"/>
</dbReference>
<evidence type="ECO:0000256" key="9">
    <source>
        <dbReference type="ARBA" id="ARBA00043999"/>
    </source>
</evidence>
<dbReference type="GO" id="GO:0010468">
    <property type="term" value="P:regulation of gene expression"/>
    <property type="evidence" value="ECO:0007669"/>
    <property type="project" value="UniProtKB-ARBA"/>
</dbReference>
<evidence type="ECO:0000313" key="16">
    <source>
        <dbReference type="Proteomes" id="UP000069272"/>
    </source>
</evidence>
<evidence type="ECO:0000256" key="3">
    <source>
        <dbReference type="ARBA" id="ARBA00022517"/>
    </source>
</evidence>
<dbReference type="InterPro" id="IPR014014">
    <property type="entry name" value="RNA_helicase_DEAD_Q_motif"/>
</dbReference>
<comment type="similarity">
    <text evidence="9">Belongs to the DEAD box helicase family. DDX27/DRS1 subfamily.</text>
</comment>
<dbReference type="RefSeq" id="XP_035790657.1">
    <property type="nucleotide sequence ID" value="XM_035934764.1"/>
</dbReference>
<evidence type="ECO:0000256" key="1">
    <source>
        <dbReference type="ARBA" id="ARBA00004604"/>
    </source>
</evidence>
<dbReference type="AlphaFoldDB" id="A0A182FTL1"/>
<feature type="domain" description="Helicase ATP-binding" evidence="12">
    <location>
        <begin position="238"/>
        <end position="413"/>
    </location>
</feature>
<reference evidence="15 16" key="1">
    <citation type="journal article" date="2017" name="G3 (Bethesda)">
        <title>The Physical Genome Mapping of Anopheles albimanus Corrected Scaffold Misassemblies and Identified Interarm Rearrangements in Genus Anopheles.</title>
        <authorList>
            <person name="Artemov G.N."/>
            <person name="Peery A.N."/>
            <person name="Jiang X."/>
            <person name="Tu Z."/>
            <person name="Stegniy V.N."/>
            <person name="Sharakhova M.V."/>
            <person name="Sharakhov I.V."/>
        </authorList>
    </citation>
    <scope>NUCLEOTIDE SEQUENCE [LARGE SCALE GENOMIC DNA]</scope>
    <source>
        <strain evidence="15 16">ALBI9_A</strain>
    </source>
</reference>
<dbReference type="PROSITE" id="PS51194">
    <property type="entry name" value="HELICASE_CTER"/>
    <property type="match status" value="1"/>
</dbReference>
<keyword evidence="6" id="KW-0347">Helicase</keyword>
<feature type="compositionally biased region" description="Gly residues" evidence="11">
    <location>
        <begin position="850"/>
        <end position="878"/>
    </location>
</feature>
<dbReference type="GO" id="GO:0016787">
    <property type="term" value="F:hydrolase activity"/>
    <property type="evidence" value="ECO:0007669"/>
    <property type="project" value="UniProtKB-KW"/>
</dbReference>
<dbReference type="Pfam" id="PF00271">
    <property type="entry name" value="Helicase_C"/>
    <property type="match status" value="1"/>
</dbReference>
<reference evidence="15" key="2">
    <citation type="submission" date="2022-08" db="UniProtKB">
        <authorList>
            <consortium name="EnsemblMetazoa"/>
        </authorList>
    </citation>
    <scope>IDENTIFICATION</scope>
    <source>
        <strain evidence="15">STECLA/ALBI9_A</strain>
    </source>
</reference>
<dbReference type="SMART" id="SM00490">
    <property type="entry name" value="HELICc"/>
    <property type="match status" value="1"/>
</dbReference>
<organism evidence="15 16">
    <name type="scientific">Anopheles albimanus</name>
    <name type="common">New world malaria mosquito</name>
    <dbReference type="NCBI Taxonomy" id="7167"/>
    <lineage>
        <taxon>Eukaryota</taxon>
        <taxon>Metazoa</taxon>
        <taxon>Ecdysozoa</taxon>
        <taxon>Arthropoda</taxon>
        <taxon>Hexapoda</taxon>
        <taxon>Insecta</taxon>
        <taxon>Pterygota</taxon>
        <taxon>Neoptera</taxon>
        <taxon>Endopterygota</taxon>
        <taxon>Diptera</taxon>
        <taxon>Nematocera</taxon>
        <taxon>Culicoidea</taxon>
        <taxon>Culicidae</taxon>
        <taxon>Anophelinae</taxon>
        <taxon>Anopheles</taxon>
    </lineage>
</organism>
<dbReference type="PANTHER" id="PTHR47959">
    <property type="entry name" value="ATP-DEPENDENT RNA HELICASE RHLE-RELATED"/>
    <property type="match status" value="1"/>
</dbReference>
<keyword evidence="7" id="KW-0067">ATP-binding</keyword>
<dbReference type="FunFam" id="3.40.50.300:FF:000842">
    <property type="entry name" value="ATP-dependent RNA helicase DRS1"/>
    <property type="match status" value="1"/>
</dbReference>
<dbReference type="VEuPathDB" id="VectorBase:AALB009893"/>
<dbReference type="PROSITE" id="PS51195">
    <property type="entry name" value="Q_MOTIF"/>
    <property type="match status" value="1"/>
</dbReference>
<feature type="region of interest" description="Disordered" evidence="11">
    <location>
        <begin position="619"/>
        <end position="878"/>
    </location>
</feature>
<keyword evidence="3" id="KW-0690">Ribosome biogenesis</keyword>
<dbReference type="CDD" id="cd17947">
    <property type="entry name" value="DEADc_DDX27"/>
    <property type="match status" value="1"/>
</dbReference>
<dbReference type="STRING" id="7167.A0A182FTL1"/>
<feature type="region of interest" description="Disordered" evidence="11">
    <location>
        <begin position="1"/>
        <end position="58"/>
    </location>
</feature>
<feature type="compositionally biased region" description="Basic and acidic residues" evidence="11">
    <location>
        <begin position="726"/>
        <end position="737"/>
    </location>
</feature>